<organism evidence="2 3">
    <name type="scientific">Candidatus Roizmanbacteria bacterium RIFCSPHIGHO2_12_FULL_41_11</name>
    <dbReference type="NCBI Taxonomy" id="1802052"/>
    <lineage>
        <taxon>Bacteria</taxon>
        <taxon>Candidatus Roizmaniibacteriota</taxon>
    </lineage>
</organism>
<feature type="domain" description="MIP18 family-like" evidence="1">
    <location>
        <begin position="6"/>
        <end position="70"/>
    </location>
</feature>
<dbReference type="AlphaFoldDB" id="A0A1F7I3R7"/>
<dbReference type="SUPFAM" id="SSF117916">
    <property type="entry name" value="Fe-S cluster assembly (FSCA) domain-like"/>
    <property type="match status" value="1"/>
</dbReference>
<dbReference type="PANTHER" id="PTHR42831:SF1">
    <property type="entry name" value="FE-S PROTEIN MATURATION AUXILIARY FACTOR YITW"/>
    <property type="match status" value="1"/>
</dbReference>
<dbReference type="PANTHER" id="PTHR42831">
    <property type="entry name" value="FE-S PROTEIN MATURATION AUXILIARY FACTOR YITW"/>
    <property type="match status" value="1"/>
</dbReference>
<reference evidence="2 3" key="1">
    <citation type="journal article" date="2016" name="Nat. Commun.">
        <title>Thousands of microbial genomes shed light on interconnected biogeochemical processes in an aquifer system.</title>
        <authorList>
            <person name="Anantharaman K."/>
            <person name="Brown C.T."/>
            <person name="Hug L.A."/>
            <person name="Sharon I."/>
            <person name="Castelle C.J."/>
            <person name="Probst A.J."/>
            <person name="Thomas B.C."/>
            <person name="Singh A."/>
            <person name="Wilkins M.J."/>
            <person name="Karaoz U."/>
            <person name="Brodie E.L."/>
            <person name="Williams K.H."/>
            <person name="Hubbard S.S."/>
            <person name="Banfield J.F."/>
        </authorList>
    </citation>
    <scope>NUCLEOTIDE SEQUENCE [LARGE SCALE GENOMIC DNA]</scope>
</reference>
<dbReference type="InterPro" id="IPR002744">
    <property type="entry name" value="MIP18-like"/>
</dbReference>
<comment type="caution">
    <text evidence="2">The sequence shown here is derived from an EMBL/GenBank/DDBJ whole genome shotgun (WGS) entry which is preliminary data.</text>
</comment>
<sequence>MTVSKKMIEKQLLQVMDPELNMSIIDLGLIYDIKVTGEKKVKITMTLTSLGCPLYSVIEEEIKSHINTLGVNEKDIEITLTFDPPWTMERMSENAKAMLGI</sequence>
<name>A0A1F7I3R7_9BACT</name>
<gene>
    <name evidence="2" type="ORF">A3F03_00160</name>
</gene>
<dbReference type="InterPro" id="IPR034904">
    <property type="entry name" value="FSCA_dom_sf"/>
</dbReference>
<evidence type="ECO:0000259" key="1">
    <source>
        <dbReference type="Pfam" id="PF01883"/>
    </source>
</evidence>
<evidence type="ECO:0000313" key="2">
    <source>
        <dbReference type="EMBL" id="OGK38010.1"/>
    </source>
</evidence>
<dbReference type="Gene3D" id="3.30.300.130">
    <property type="entry name" value="Fe-S cluster assembly (FSCA)"/>
    <property type="match status" value="1"/>
</dbReference>
<dbReference type="Pfam" id="PF01883">
    <property type="entry name" value="FeS_assembly_P"/>
    <property type="match status" value="1"/>
</dbReference>
<dbReference type="Proteomes" id="UP000176803">
    <property type="component" value="Unassembled WGS sequence"/>
</dbReference>
<proteinExistence type="predicted"/>
<accession>A0A1F7I3R7</accession>
<evidence type="ECO:0000313" key="3">
    <source>
        <dbReference type="Proteomes" id="UP000176803"/>
    </source>
</evidence>
<dbReference type="InterPro" id="IPR052339">
    <property type="entry name" value="Fe-S_Maturation_MIP18"/>
</dbReference>
<dbReference type="EMBL" id="MGAC01000024">
    <property type="protein sequence ID" value="OGK38010.1"/>
    <property type="molecule type" value="Genomic_DNA"/>
</dbReference>
<protein>
    <recommendedName>
        <fullName evidence="1">MIP18 family-like domain-containing protein</fullName>
    </recommendedName>
</protein>